<comment type="subcellular location">
    <subcellularLocation>
        <location evidence="2">Mitochondrion</location>
    </subcellularLocation>
</comment>
<keyword evidence="4" id="KW-0809">Transit peptide</keyword>
<evidence type="ECO:0000313" key="7">
    <source>
        <dbReference type="EMBL" id="KLO16623.1"/>
    </source>
</evidence>
<dbReference type="Gene3D" id="3.40.30.10">
    <property type="entry name" value="Glutaredoxin"/>
    <property type="match status" value="1"/>
</dbReference>
<dbReference type="PANTHER" id="PTHR28071:SF1">
    <property type="entry name" value="REDOX PROTEIN FMP46, MITOCHONDRIAL-RELATED"/>
    <property type="match status" value="1"/>
</dbReference>
<accession>A0A0H2S4N0</accession>
<keyword evidence="8" id="KW-1185">Reference proteome</keyword>
<dbReference type="InterPro" id="IPR012882">
    <property type="entry name" value="Fmp46"/>
</dbReference>
<protein>
    <recommendedName>
        <fullName evidence="9">Thioredoxin-like protein</fullName>
    </recommendedName>
</protein>
<dbReference type="PANTHER" id="PTHR28071">
    <property type="entry name" value="REDOX PROTEIN FMP46, MITOCHONDRIAL-RELATED"/>
    <property type="match status" value="1"/>
</dbReference>
<name>A0A0H2S4N0_9AGAM</name>
<evidence type="ECO:0000256" key="2">
    <source>
        <dbReference type="ARBA" id="ARBA00004173"/>
    </source>
</evidence>
<keyword evidence="5" id="KW-0560">Oxidoreductase</keyword>
<dbReference type="Proteomes" id="UP000053477">
    <property type="component" value="Unassembled WGS sequence"/>
</dbReference>
<evidence type="ECO:0000256" key="6">
    <source>
        <dbReference type="ARBA" id="ARBA00023128"/>
    </source>
</evidence>
<evidence type="ECO:0000256" key="1">
    <source>
        <dbReference type="ARBA" id="ARBA00002963"/>
    </source>
</evidence>
<keyword evidence="6" id="KW-0496">Mitochondrion</keyword>
<dbReference type="AlphaFoldDB" id="A0A0H2S4N0"/>
<dbReference type="GO" id="GO:0005739">
    <property type="term" value="C:mitochondrion"/>
    <property type="evidence" value="ECO:0007669"/>
    <property type="project" value="UniProtKB-SubCell"/>
</dbReference>
<reference evidence="7 8" key="1">
    <citation type="submission" date="2015-04" db="EMBL/GenBank/DDBJ databases">
        <title>Complete genome sequence of Schizopora paradoxa KUC8140, a cosmopolitan wood degrader in East Asia.</title>
        <authorList>
            <consortium name="DOE Joint Genome Institute"/>
            <person name="Min B."/>
            <person name="Park H."/>
            <person name="Jang Y."/>
            <person name="Kim J.-J."/>
            <person name="Kim K.H."/>
            <person name="Pangilinan J."/>
            <person name="Lipzen A."/>
            <person name="Riley R."/>
            <person name="Grigoriev I.V."/>
            <person name="Spatafora J.W."/>
            <person name="Choi I.-G."/>
        </authorList>
    </citation>
    <scope>NUCLEOTIDE SEQUENCE [LARGE SCALE GENOMIC DNA]</scope>
    <source>
        <strain evidence="7 8">KUC8140</strain>
    </source>
</reference>
<evidence type="ECO:0000313" key="8">
    <source>
        <dbReference type="Proteomes" id="UP000053477"/>
    </source>
</evidence>
<gene>
    <name evidence="7" type="ORF">SCHPADRAFT_823065</name>
</gene>
<dbReference type="OrthoDB" id="59229at2759"/>
<sequence length="145" mass="15324">MFVTKTSNIILPPLSECSHNASSTQSKRALELLRASLTSPYPPSKAPLDFELEVVESAPTPDQVQTILSYLPSSPSVASTFLSSHPSATGSESQNVSAKSLTEIASQNTSALKWPIVVDWTGGRASIGDVDGVKGILDAIQQGKR</sequence>
<proteinExistence type="inferred from homology"/>
<comment type="function">
    <text evidence="1">Putative mitochondrial redox protein which could be involved in the reduction of small toxic molecules.</text>
</comment>
<evidence type="ECO:0008006" key="9">
    <source>
        <dbReference type="Google" id="ProtNLM"/>
    </source>
</evidence>
<evidence type="ECO:0000256" key="5">
    <source>
        <dbReference type="ARBA" id="ARBA00023002"/>
    </source>
</evidence>
<evidence type="ECO:0000256" key="3">
    <source>
        <dbReference type="ARBA" id="ARBA00009734"/>
    </source>
</evidence>
<organism evidence="7 8">
    <name type="scientific">Schizopora paradoxa</name>
    <dbReference type="NCBI Taxonomy" id="27342"/>
    <lineage>
        <taxon>Eukaryota</taxon>
        <taxon>Fungi</taxon>
        <taxon>Dikarya</taxon>
        <taxon>Basidiomycota</taxon>
        <taxon>Agaricomycotina</taxon>
        <taxon>Agaricomycetes</taxon>
        <taxon>Hymenochaetales</taxon>
        <taxon>Schizoporaceae</taxon>
        <taxon>Schizopora</taxon>
    </lineage>
</organism>
<dbReference type="EMBL" id="KQ085914">
    <property type="protein sequence ID" value="KLO16623.1"/>
    <property type="molecule type" value="Genomic_DNA"/>
</dbReference>
<evidence type="ECO:0000256" key="4">
    <source>
        <dbReference type="ARBA" id="ARBA00022946"/>
    </source>
</evidence>
<dbReference type="SUPFAM" id="SSF52833">
    <property type="entry name" value="Thioredoxin-like"/>
    <property type="match status" value="1"/>
</dbReference>
<dbReference type="InterPro" id="IPR036249">
    <property type="entry name" value="Thioredoxin-like_sf"/>
</dbReference>
<comment type="similarity">
    <text evidence="3">Belongs to the FMP46 family.</text>
</comment>
<dbReference type="InParanoid" id="A0A0H2S4N0"/>
<dbReference type="Pfam" id="PF07955">
    <property type="entry name" value="DUF1687"/>
    <property type="match status" value="1"/>
</dbReference>
<dbReference type="GO" id="GO:0016491">
    <property type="term" value="F:oxidoreductase activity"/>
    <property type="evidence" value="ECO:0007669"/>
    <property type="project" value="UniProtKB-KW"/>
</dbReference>